<organism evidence="3 4">
    <name type="scientific">Ditylenchus dipsaci</name>
    <dbReference type="NCBI Taxonomy" id="166011"/>
    <lineage>
        <taxon>Eukaryota</taxon>
        <taxon>Metazoa</taxon>
        <taxon>Ecdysozoa</taxon>
        <taxon>Nematoda</taxon>
        <taxon>Chromadorea</taxon>
        <taxon>Rhabditida</taxon>
        <taxon>Tylenchina</taxon>
        <taxon>Tylenchomorpha</taxon>
        <taxon>Sphaerularioidea</taxon>
        <taxon>Anguinidae</taxon>
        <taxon>Anguininae</taxon>
        <taxon>Ditylenchus</taxon>
    </lineage>
</organism>
<evidence type="ECO:0000313" key="4">
    <source>
        <dbReference type="WBParaSite" id="jg9975"/>
    </source>
</evidence>
<dbReference type="Gene3D" id="1.10.472.10">
    <property type="entry name" value="Cyclin-like"/>
    <property type="match status" value="2"/>
</dbReference>
<dbReference type="PANTHER" id="PTHR10026">
    <property type="entry name" value="CYCLIN"/>
    <property type="match status" value="1"/>
</dbReference>
<dbReference type="WBParaSite" id="jg9975">
    <property type="protein sequence ID" value="jg9975"/>
    <property type="gene ID" value="jg9975"/>
</dbReference>
<dbReference type="Proteomes" id="UP000887574">
    <property type="component" value="Unplaced"/>
</dbReference>
<protein>
    <submittedName>
        <fullName evidence="4">Cyclin C-terminal domain-containing protein</fullName>
    </submittedName>
</protein>
<dbReference type="GO" id="GO:0016538">
    <property type="term" value="F:cyclin-dependent protein serine/threonine kinase regulator activity"/>
    <property type="evidence" value="ECO:0007669"/>
    <property type="project" value="InterPro"/>
</dbReference>
<reference evidence="4" key="1">
    <citation type="submission" date="2022-11" db="UniProtKB">
        <authorList>
            <consortium name="WormBaseParasite"/>
        </authorList>
    </citation>
    <scope>IDENTIFICATION</scope>
</reference>
<dbReference type="CDD" id="cd20524">
    <property type="entry name" value="CYCLIN_CCNH_rpt1"/>
    <property type="match status" value="1"/>
</dbReference>
<evidence type="ECO:0000256" key="1">
    <source>
        <dbReference type="ARBA" id="ARBA00023127"/>
    </source>
</evidence>
<dbReference type="InterPro" id="IPR036915">
    <property type="entry name" value="Cyclin-like_sf"/>
</dbReference>
<dbReference type="SUPFAM" id="SSF47954">
    <property type="entry name" value="Cyclin-like"/>
    <property type="match status" value="2"/>
</dbReference>
<dbReference type="GO" id="GO:0006357">
    <property type="term" value="P:regulation of transcription by RNA polymerase II"/>
    <property type="evidence" value="ECO:0007669"/>
    <property type="project" value="InterPro"/>
</dbReference>
<evidence type="ECO:0000313" key="3">
    <source>
        <dbReference type="Proteomes" id="UP000887574"/>
    </source>
</evidence>
<sequence length="314" mass="36650">MDQSSQLNQPNGCIDQSSQLNRLNRFAAAHLDLEHNIDKMRIEANKLYQSKCRKFLESSHNEDLLLTPDEEALLRKVFTQTGIRFGDDFRPLIWPSVQWTALAYFKRFYLNQSTMEYFPKYLMITCYYLALKVDEFNLTIDQFVENLRSGEREDNIKAILSLEPEIMLNLDYQLTVHCPFRPFEGHMIDMKTKCRLDFDLDLIRPHSTEFFKKSLVGDAMLLYAPSQIALAALKYGLEQTDQSKNLTQDLLKTYFKKLLDGDQSSVNSLYNRLDEICKVIWEQSRSVLPEQNTALETRKADRNRETNDAALVTK</sequence>
<feature type="domain" description="Cyclin C-terminal" evidence="2">
    <location>
        <begin position="179"/>
        <end position="278"/>
    </location>
</feature>
<dbReference type="Pfam" id="PF16899">
    <property type="entry name" value="Cyclin_C_2"/>
    <property type="match status" value="1"/>
</dbReference>
<dbReference type="AlphaFoldDB" id="A0A915EVI7"/>
<name>A0A915EVI7_9BILA</name>
<proteinExistence type="predicted"/>
<keyword evidence="1" id="KW-0195">Cyclin</keyword>
<accession>A0A915EVI7</accession>
<keyword evidence="3" id="KW-1185">Reference proteome</keyword>
<dbReference type="InterPro" id="IPR031658">
    <property type="entry name" value="Cyclin_C_2"/>
</dbReference>
<dbReference type="CDD" id="cd20525">
    <property type="entry name" value="CYCLIN_CCNH_rpt2"/>
    <property type="match status" value="1"/>
</dbReference>
<dbReference type="InterPro" id="IPR043198">
    <property type="entry name" value="Cyclin/Ssn8"/>
</dbReference>
<evidence type="ECO:0000259" key="2">
    <source>
        <dbReference type="Pfam" id="PF16899"/>
    </source>
</evidence>